<organism evidence="3 4">
    <name type="scientific">Agitococcus lubricus</name>
    <dbReference type="NCBI Taxonomy" id="1077255"/>
    <lineage>
        <taxon>Bacteria</taxon>
        <taxon>Pseudomonadati</taxon>
        <taxon>Pseudomonadota</taxon>
        <taxon>Gammaproteobacteria</taxon>
        <taxon>Moraxellales</taxon>
        <taxon>Moraxellaceae</taxon>
        <taxon>Agitococcus</taxon>
    </lineage>
</organism>
<dbReference type="InterPro" id="IPR012171">
    <property type="entry name" value="Fatty_acid_desaturase"/>
</dbReference>
<evidence type="ECO:0000259" key="2">
    <source>
        <dbReference type="Pfam" id="PF00487"/>
    </source>
</evidence>
<dbReference type="PANTHER" id="PTHR19353:SF84">
    <property type="entry name" value="ACYL-COA DELTA-9-DESATURASE, DESB"/>
    <property type="match status" value="1"/>
</dbReference>
<comment type="caution">
    <text evidence="3">The sequence shown here is derived from an EMBL/GenBank/DDBJ whole genome shotgun (WGS) entry which is preliminary data.</text>
</comment>
<keyword evidence="4" id="KW-1185">Reference proteome</keyword>
<evidence type="ECO:0000313" key="4">
    <source>
        <dbReference type="Proteomes" id="UP000244223"/>
    </source>
</evidence>
<reference evidence="3 4" key="1">
    <citation type="submission" date="2018-04" db="EMBL/GenBank/DDBJ databases">
        <title>Genomic Encyclopedia of Archaeal and Bacterial Type Strains, Phase II (KMG-II): from individual species to whole genera.</title>
        <authorList>
            <person name="Goeker M."/>
        </authorList>
    </citation>
    <scope>NUCLEOTIDE SEQUENCE [LARGE SCALE GENOMIC DNA]</scope>
    <source>
        <strain evidence="3 4">DSM 5822</strain>
    </source>
</reference>
<name>A0A2T5IY36_9GAMM</name>
<feature type="transmembrane region" description="Helical" evidence="1">
    <location>
        <begin position="215"/>
        <end position="236"/>
    </location>
</feature>
<dbReference type="CDD" id="cd03506">
    <property type="entry name" value="Delta6-FADS-like"/>
    <property type="match status" value="1"/>
</dbReference>
<keyword evidence="1" id="KW-0472">Membrane</keyword>
<dbReference type="GO" id="GO:0006629">
    <property type="term" value="P:lipid metabolic process"/>
    <property type="evidence" value="ECO:0007669"/>
    <property type="project" value="InterPro"/>
</dbReference>
<dbReference type="Proteomes" id="UP000244223">
    <property type="component" value="Unassembled WGS sequence"/>
</dbReference>
<evidence type="ECO:0000256" key="1">
    <source>
        <dbReference type="SAM" id="Phobius"/>
    </source>
</evidence>
<sequence length="385" mass="43725">MGTISKSRELTAEEINAFGAELDALRKEVMASLGKKEADYIYGVRNFVRYSEIASRSALMFLGWLPPVWLGATALLGVSKIVENMELGHNVMHGQYDWMNDASLRGNSYEWDTVCTADNWRHTHNYMHHTYTNVREVDHDIGYGVLRIFGEQKWEPRFLANPIMATMLAVTFEWTLALQSLELEKVISGEKTWAEVRQQFKPIAAKMRKQFTKDYIFFPLIAGPMFLPVLAGNFVANLIRNFWTFAIIFCGHFTEDAETFDKSVLENETRGQWYLRQLRGSSNLKGGKIFNLLTGNLSHQIEHHMFPDVPGVRYADMAVKVQEIAARYGQHYNTGSFTKQFSTVVGRIFKYALPFKVKAEAKPMAVPSATVVPLATPKMNEGIAA</sequence>
<dbReference type="GO" id="GO:0016020">
    <property type="term" value="C:membrane"/>
    <property type="evidence" value="ECO:0007669"/>
    <property type="project" value="TreeGrafter"/>
</dbReference>
<dbReference type="AlphaFoldDB" id="A0A2T5IY36"/>
<keyword evidence="1" id="KW-0812">Transmembrane</keyword>
<dbReference type="RefSeq" id="WP_107866040.1">
    <property type="nucleotide sequence ID" value="NZ_QAON01000010.1"/>
</dbReference>
<accession>A0A2T5IY36</accession>
<protein>
    <submittedName>
        <fullName evidence="3">Linoleoyl-CoA desaturase</fullName>
    </submittedName>
</protein>
<dbReference type="PANTHER" id="PTHR19353">
    <property type="entry name" value="FATTY ACID DESATURASE 2"/>
    <property type="match status" value="1"/>
</dbReference>
<feature type="domain" description="Fatty acid desaturase" evidence="2">
    <location>
        <begin position="68"/>
        <end position="334"/>
    </location>
</feature>
<dbReference type="EMBL" id="QAON01000010">
    <property type="protein sequence ID" value="PTQ88878.1"/>
    <property type="molecule type" value="Genomic_DNA"/>
</dbReference>
<dbReference type="InterPro" id="IPR005804">
    <property type="entry name" value="FA_desaturase_dom"/>
</dbReference>
<evidence type="ECO:0000313" key="3">
    <source>
        <dbReference type="EMBL" id="PTQ88878.1"/>
    </source>
</evidence>
<gene>
    <name evidence="3" type="ORF">C8N29_11027</name>
</gene>
<dbReference type="OrthoDB" id="9792534at2"/>
<keyword evidence="1" id="KW-1133">Transmembrane helix</keyword>
<proteinExistence type="predicted"/>
<dbReference type="GO" id="GO:0016717">
    <property type="term" value="F:oxidoreductase activity, acting on paired donors, with oxidation of a pair of donors resulting in the reduction of molecular oxygen to two molecules of water"/>
    <property type="evidence" value="ECO:0007669"/>
    <property type="project" value="TreeGrafter"/>
</dbReference>
<dbReference type="Pfam" id="PF00487">
    <property type="entry name" value="FA_desaturase"/>
    <property type="match status" value="1"/>
</dbReference>